<keyword evidence="5" id="KW-0732">Signal</keyword>
<dbReference type="Proteomes" id="UP001194746">
    <property type="component" value="Unassembled WGS sequence"/>
</dbReference>
<keyword evidence="4" id="KW-0472">Membrane</keyword>
<evidence type="ECO:0000256" key="4">
    <source>
        <dbReference type="SAM" id="Phobius"/>
    </source>
</evidence>
<keyword evidence="7" id="KW-1185">Reference proteome</keyword>
<keyword evidence="1" id="KW-0880">Kelch repeat</keyword>
<keyword evidence="4" id="KW-0812">Transmembrane</keyword>
<comment type="caution">
    <text evidence="6">The sequence shown here is derived from an EMBL/GenBank/DDBJ whole genome shotgun (WGS) entry which is preliminary data.</text>
</comment>
<gene>
    <name evidence="6" type="ORF">FE257_009096</name>
</gene>
<evidence type="ECO:0000256" key="2">
    <source>
        <dbReference type="ARBA" id="ARBA00022737"/>
    </source>
</evidence>
<feature type="compositionally biased region" description="Polar residues" evidence="3">
    <location>
        <begin position="689"/>
        <end position="712"/>
    </location>
</feature>
<dbReference type="Pfam" id="PF24681">
    <property type="entry name" value="Kelch_KLHDC2_KLHL20_DRC7"/>
    <property type="match status" value="1"/>
</dbReference>
<keyword evidence="4" id="KW-1133">Transmembrane helix</keyword>
<feature type="signal peptide" evidence="5">
    <location>
        <begin position="1"/>
        <end position="22"/>
    </location>
</feature>
<dbReference type="PANTHER" id="PTHR46228">
    <property type="entry name" value="KELCH DOMAIN-CONTAINING PROTEIN"/>
    <property type="match status" value="1"/>
</dbReference>
<dbReference type="CDD" id="cd12087">
    <property type="entry name" value="TM_EGFR-like"/>
    <property type="match status" value="1"/>
</dbReference>
<evidence type="ECO:0000256" key="3">
    <source>
        <dbReference type="SAM" id="MobiDB-lite"/>
    </source>
</evidence>
<keyword evidence="2" id="KW-0677">Repeat</keyword>
<feature type="compositionally biased region" description="Basic and acidic residues" evidence="3">
    <location>
        <begin position="560"/>
        <end position="577"/>
    </location>
</feature>
<reference evidence="6" key="2">
    <citation type="submission" date="2020-02" db="EMBL/GenBank/DDBJ databases">
        <authorList>
            <person name="Gilchrist C.L.M."/>
            <person name="Chooi Y.-H."/>
        </authorList>
    </citation>
    <scope>NUCLEOTIDE SEQUENCE</scope>
    <source>
        <strain evidence="6">MST-FP2251</strain>
    </source>
</reference>
<feature type="region of interest" description="Disordered" evidence="3">
    <location>
        <begin position="559"/>
        <end position="598"/>
    </location>
</feature>
<dbReference type="AlphaFoldDB" id="A0AAD4CYH2"/>
<evidence type="ECO:0000313" key="6">
    <source>
        <dbReference type="EMBL" id="KAF9894123.1"/>
    </source>
</evidence>
<evidence type="ECO:0000256" key="5">
    <source>
        <dbReference type="SAM" id="SignalP"/>
    </source>
</evidence>
<dbReference type="PANTHER" id="PTHR46228:SF2">
    <property type="entry name" value="KELCH REPEAT PROTEIN (AFU_ORTHOLOGUE AFUA_4G14350)"/>
    <property type="match status" value="1"/>
</dbReference>
<proteinExistence type="predicted"/>
<evidence type="ECO:0000256" key="1">
    <source>
        <dbReference type="ARBA" id="ARBA00022441"/>
    </source>
</evidence>
<evidence type="ECO:0008006" key="8">
    <source>
        <dbReference type="Google" id="ProtNLM"/>
    </source>
</evidence>
<dbReference type="EMBL" id="VCAU01000005">
    <property type="protein sequence ID" value="KAF9894123.1"/>
    <property type="molecule type" value="Genomic_DNA"/>
</dbReference>
<feature type="transmembrane region" description="Helical" evidence="4">
    <location>
        <begin position="498"/>
        <end position="521"/>
    </location>
</feature>
<dbReference type="Gene3D" id="2.120.10.80">
    <property type="entry name" value="Kelch-type beta propeller"/>
    <property type="match status" value="1"/>
</dbReference>
<dbReference type="SUPFAM" id="SSF50965">
    <property type="entry name" value="Galactose oxidase, central domain"/>
    <property type="match status" value="1"/>
</dbReference>
<protein>
    <recommendedName>
        <fullName evidence="8">Kelch repeat protein</fullName>
    </recommendedName>
</protein>
<feature type="chain" id="PRO_5042249138" description="Kelch repeat protein" evidence="5">
    <location>
        <begin position="23"/>
        <end position="720"/>
    </location>
</feature>
<dbReference type="InterPro" id="IPR015915">
    <property type="entry name" value="Kelch-typ_b-propeller"/>
</dbReference>
<feature type="region of interest" description="Disordered" evidence="3">
    <location>
        <begin position="680"/>
        <end position="720"/>
    </location>
</feature>
<reference evidence="6" key="1">
    <citation type="journal article" date="2019" name="Beilstein J. Org. Chem.">
        <title>Nanangenines: drimane sesquiterpenoids as the dominant metabolite cohort of a novel Australian fungus, Aspergillus nanangensis.</title>
        <authorList>
            <person name="Lacey H.J."/>
            <person name="Gilchrist C.L.M."/>
            <person name="Crombie A."/>
            <person name="Kalaitzis J.A."/>
            <person name="Vuong D."/>
            <person name="Rutledge P.J."/>
            <person name="Turner P."/>
            <person name="Pitt J.I."/>
            <person name="Lacey E."/>
            <person name="Chooi Y.H."/>
            <person name="Piggott A.M."/>
        </authorList>
    </citation>
    <scope>NUCLEOTIDE SEQUENCE</scope>
    <source>
        <strain evidence="6">MST-FP2251</strain>
    </source>
</reference>
<dbReference type="InterPro" id="IPR011043">
    <property type="entry name" value="Gal_Oxase/kelch_b-propeller"/>
</dbReference>
<accession>A0AAD4CYH2</accession>
<name>A0AAD4CYH2_ASPNN</name>
<organism evidence="6 7">
    <name type="scientific">Aspergillus nanangensis</name>
    <dbReference type="NCBI Taxonomy" id="2582783"/>
    <lineage>
        <taxon>Eukaryota</taxon>
        <taxon>Fungi</taxon>
        <taxon>Dikarya</taxon>
        <taxon>Ascomycota</taxon>
        <taxon>Pezizomycotina</taxon>
        <taxon>Eurotiomycetes</taxon>
        <taxon>Eurotiomycetidae</taxon>
        <taxon>Eurotiales</taxon>
        <taxon>Aspergillaceae</taxon>
        <taxon>Aspergillus</taxon>
        <taxon>Aspergillus subgen. Circumdati</taxon>
    </lineage>
</organism>
<evidence type="ECO:0000313" key="7">
    <source>
        <dbReference type="Proteomes" id="UP001194746"/>
    </source>
</evidence>
<sequence>MPLDTSFVVVALWVSLTGLSWAEGYGICNWDRMRVNTIRDKVYIDGGVLWQNVPLPTGGDTQTRDVDAAANLYYLNFSSTFDTTKTNLTALFGTISKTGGAAGNRAPEYHDGAMFANEGELILYGGALDETDSSSEPHDDETMRYERYQYGPQRDSWSPAVYDGELDNDVTRYITSGAGVSAPSENLGFYFSGLHAENWGPVYDGFVNETSDRLITVDMSSMGDGTWSNRTLPGEIQNRINAEAVWIPVSTSGALVIIGGVTDLATAGDRLNDDQKKRSSATSPSFMQTVPVYDIAADKWYLQNTTGETPPMLTQFCSVYASAKDQSSHNIYIYGGFDGLDASNARTDDVYVLSLPSFTWVKLLSGDAAHARSTHRCVKAYPDQMWVVGGVKIAPTDCLDDIISVFNLNTGKFQNTYDPTKYSEYKVPDMVTAQIGGDSSGGATKTAPKSWTNASLADVFSSKYTKTIPTSWPYQPADTNAPVISEVPNKGSSGFPSWAGGIIGAVLGVALLAGAFVFWCLRQRRKNRQAPPPAKSVISDRRSRIMGWVVGVPKSGDTTMDDRTVFDGDVDESKIDPSDATTGASPEAMSEPVHEMPDRSTVLPVELPTTYNNNPLPVPNPPGSPALSSTAGSQTGYVSPMCPATPEPVESEFAGRPAHHRHYSSFSSSDAFPIADVLHGENTERNPHRQTGVSDISEMSVSSEGTRVNHTSETTEETRS</sequence>